<keyword evidence="3" id="KW-0274">FAD</keyword>
<comment type="cofactor">
    <cofactor evidence="1">
        <name>FAD</name>
        <dbReference type="ChEBI" id="CHEBI:57692"/>
    </cofactor>
</comment>
<accession>A0AAW0KWX8</accession>
<dbReference type="EMBL" id="PKMF04000214">
    <property type="protein sequence ID" value="KAK7842863.1"/>
    <property type="molecule type" value="Genomic_DNA"/>
</dbReference>
<evidence type="ECO:0000256" key="2">
    <source>
        <dbReference type="ARBA" id="ARBA00022630"/>
    </source>
</evidence>
<keyword evidence="4" id="KW-0560">Oxidoreductase</keyword>
<organism evidence="5 6">
    <name type="scientific">Quercus suber</name>
    <name type="common">Cork oak</name>
    <dbReference type="NCBI Taxonomy" id="58331"/>
    <lineage>
        <taxon>Eukaryota</taxon>
        <taxon>Viridiplantae</taxon>
        <taxon>Streptophyta</taxon>
        <taxon>Embryophyta</taxon>
        <taxon>Tracheophyta</taxon>
        <taxon>Spermatophyta</taxon>
        <taxon>Magnoliopsida</taxon>
        <taxon>eudicotyledons</taxon>
        <taxon>Gunneridae</taxon>
        <taxon>Pentapetalae</taxon>
        <taxon>rosids</taxon>
        <taxon>fabids</taxon>
        <taxon>Fagales</taxon>
        <taxon>Fagaceae</taxon>
        <taxon>Quercus</taxon>
    </lineage>
</organism>
<evidence type="ECO:0000313" key="5">
    <source>
        <dbReference type="EMBL" id="KAK7842863.1"/>
    </source>
</evidence>
<sequence>MRGLKLSDALGSGFSCNGNTVAYLAGSPLPLNSFGLDRKQLSKIPFQERPGLAISSSYTSSLGFTIQVFNPESSVMVHPGLYICDASLIPCSVGINPSFTIATSAEYVTYLKMKMNSQEQKGFSEWKSCISNCYPFLRGKVGGYVEFKAIEKDKLQFIDGKVSLCEVDYRAPYTHYMHYHLLLADSSGSRHILEGKKIMNPYLFALCAWREMTTLHVTFKKVAENNSREDMMHLKGELNISMIELLKSFISHRGNNRGRFICHLLYTLYRTYFLQIPQGSHKDFTPSDLYLKFYPSSTLHEIKTEDGFIISCRQWKCKQNFSKLEGPKQPRPILLLNGYPTESCWLPTEPNDLIRTLLEEGHEVWLLQPRLHPLNPSNNFTIEDIGRFEVPAATNRIIELHGKHVKIHVVGHCVGGLAIRVALMGGHLSATHIASLSCTNSSMFIKLNPLSMLKCGFL</sequence>
<proteinExistence type="predicted"/>
<dbReference type="InterPro" id="IPR036188">
    <property type="entry name" value="FAD/NAD-bd_sf"/>
</dbReference>
<comment type="caution">
    <text evidence="5">The sequence shown here is derived from an EMBL/GenBank/DDBJ whole genome shotgun (WGS) entry which is preliminary data.</text>
</comment>
<dbReference type="InterPro" id="IPR029058">
    <property type="entry name" value="AB_hydrolase_fold"/>
</dbReference>
<dbReference type="InterPro" id="IPR052542">
    <property type="entry name" value="Cholesterol_Oxidase"/>
</dbReference>
<keyword evidence="2" id="KW-0285">Flavoprotein</keyword>
<dbReference type="PANTHER" id="PTHR47470:SF1">
    <property type="entry name" value="FAD-DEPENDENT OXIDOREDUCTASE 2 FAD BINDING DOMAIN-CONTAINING PROTEIN"/>
    <property type="match status" value="1"/>
</dbReference>
<keyword evidence="6" id="KW-1185">Reference proteome</keyword>
<protein>
    <submittedName>
        <fullName evidence="5">Uncharacterized protein</fullName>
    </submittedName>
</protein>
<evidence type="ECO:0000256" key="4">
    <source>
        <dbReference type="ARBA" id="ARBA00023002"/>
    </source>
</evidence>
<evidence type="ECO:0000256" key="1">
    <source>
        <dbReference type="ARBA" id="ARBA00001974"/>
    </source>
</evidence>
<dbReference type="Gene3D" id="3.50.50.60">
    <property type="entry name" value="FAD/NAD(P)-binding domain"/>
    <property type="match status" value="1"/>
</dbReference>
<gene>
    <name evidence="5" type="ORF">CFP56_013313</name>
</gene>
<dbReference type="Gene3D" id="3.40.50.1820">
    <property type="entry name" value="alpha/beta hydrolase"/>
    <property type="match status" value="1"/>
</dbReference>
<evidence type="ECO:0000256" key="3">
    <source>
        <dbReference type="ARBA" id="ARBA00022827"/>
    </source>
</evidence>
<dbReference type="GO" id="GO:0016491">
    <property type="term" value="F:oxidoreductase activity"/>
    <property type="evidence" value="ECO:0007669"/>
    <property type="project" value="UniProtKB-KW"/>
</dbReference>
<evidence type="ECO:0000313" key="6">
    <source>
        <dbReference type="Proteomes" id="UP000237347"/>
    </source>
</evidence>
<reference evidence="5 6" key="1">
    <citation type="journal article" date="2018" name="Sci. Data">
        <title>The draft genome sequence of cork oak.</title>
        <authorList>
            <person name="Ramos A.M."/>
            <person name="Usie A."/>
            <person name="Barbosa P."/>
            <person name="Barros P.M."/>
            <person name="Capote T."/>
            <person name="Chaves I."/>
            <person name="Simoes F."/>
            <person name="Abreu I."/>
            <person name="Carrasquinho I."/>
            <person name="Faro C."/>
            <person name="Guimaraes J.B."/>
            <person name="Mendonca D."/>
            <person name="Nobrega F."/>
            <person name="Rodrigues L."/>
            <person name="Saibo N.J.M."/>
            <person name="Varela M.C."/>
            <person name="Egas C."/>
            <person name="Matos J."/>
            <person name="Miguel C.M."/>
            <person name="Oliveira M.M."/>
            <person name="Ricardo C.P."/>
            <person name="Goncalves S."/>
        </authorList>
    </citation>
    <scope>NUCLEOTIDE SEQUENCE [LARGE SCALE GENOMIC DNA]</scope>
    <source>
        <strain evidence="6">cv. HL8</strain>
    </source>
</reference>
<dbReference type="Proteomes" id="UP000237347">
    <property type="component" value="Unassembled WGS sequence"/>
</dbReference>
<dbReference type="SUPFAM" id="SSF53474">
    <property type="entry name" value="alpha/beta-Hydrolases"/>
    <property type="match status" value="1"/>
</dbReference>
<dbReference type="AlphaFoldDB" id="A0AAW0KWX8"/>
<name>A0AAW0KWX8_QUESU</name>
<dbReference type="PANTHER" id="PTHR47470">
    <property type="entry name" value="CHOLESTEROL OXIDASE"/>
    <property type="match status" value="1"/>
</dbReference>